<dbReference type="InterPro" id="IPR000014">
    <property type="entry name" value="PAS"/>
</dbReference>
<dbReference type="PROSITE" id="PS50112">
    <property type="entry name" value="PAS"/>
    <property type="match status" value="1"/>
</dbReference>
<keyword evidence="3" id="KW-0472">Membrane</keyword>
<feature type="transmembrane region" description="Helical" evidence="3">
    <location>
        <begin position="167"/>
        <end position="188"/>
    </location>
</feature>
<feature type="transmembrane region" description="Helical" evidence="3">
    <location>
        <begin position="194"/>
        <end position="211"/>
    </location>
</feature>
<dbReference type="CDD" id="cd11386">
    <property type="entry name" value="MCP_signal"/>
    <property type="match status" value="1"/>
</dbReference>
<feature type="domain" description="PAS" evidence="5">
    <location>
        <begin position="21"/>
        <end position="60"/>
    </location>
</feature>
<dbReference type="InterPro" id="IPR001610">
    <property type="entry name" value="PAC"/>
</dbReference>
<name>A0ABY6B3Q8_9BURK</name>
<evidence type="ECO:0000313" key="8">
    <source>
        <dbReference type="Proteomes" id="UP001064933"/>
    </source>
</evidence>
<evidence type="ECO:0000256" key="1">
    <source>
        <dbReference type="ARBA" id="ARBA00029447"/>
    </source>
</evidence>
<dbReference type="Gene3D" id="1.10.287.950">
    <property type="entry name" value="Methyl-accepting chemotaxis protein"/>
    <property type="match status" value="1"/>
</dbReference>
<protein>
    <submittedName>
        <fullName evidence="7">Methyl-accepting chemotaxis protein</fullName>
    </submittedName>
</protein>
<evidence type="ECO:0000259" key="5">
    <source>
        <dbReference type="PROSITE" id="PS50112"/>
    </source>
</evidence>
<dbReference type="SMART" id="SM00283">
    <property type="entry name" value="MA"/>
    <property type="match status" value="1"/>
</dbReference>
<dbReference type="CDD" id="cd00130">
    <property type="entry name" value="PAS"/>
    <property type="match status" value="1"/>
</dbReference>
<evidence type="ECO:0000313" key="7">
    <source>
        <dbReference type="EMBL" id="UXH79824.1"/>
    </source>
</evidence>
<dbReference type="InterPro" id="IPR035965">
    <property type="entry name" value="PAS-like_dom_sf"/>
</dbReference>
<evidence type="ECO:0000259" key="6">
    <source>
        <dbReference type="PROSITE" id="PS50885"/>
    </source>
</evidence>
<accession>A0ABY6B3Q8</accession>
<dbReference type="InterPro" id="IPR004089">
    <property type="entry name" value="MCPsignal_dom"/>
</dbReference>
<organism evidence="7 8">
    <name type="scientific">Roseateles amylovorans</name>
    <dbReference type="NCBI Taxonomy" id="2978473"/>
    <lineage>
        <taxon>Bacteria</taxon>
        <taxon>Pseudomonadati</taxon>
        <taxon>Pseudomonadota</taxon>
        <taxon>Betaproteobacteria</taxon>
        <taxon>Burkholderiales</taxon>
        <taxon>Sphaerotilaceae</taxon>
        <taxon>Roseateles</taxon>
    </lineage>
</organism>
<dbReference type="PANTHER" id="PTHR43531">
    <property type="entry name" value="PROTEIN ICFG"/>
    <property type="match status" value="1"/>
</dbReference>
<dbReference type="Pfam" id="PF08447">
    <property type="entry name" value="PAS_3"/>
    <property type="match status" value="1"/>
</dbReference>
<dbReference type="RefSeq" id="WP_261759642.1">
    <property type="nucleotide sequence ID" value="NZ_CP104562.2"/>
</dbReference>
<comment type="similarity">
    <text evidence="1">Belongs to the methyl-accepting chemotaxis (MCP) protein family.</text>
</comment>
<dbReference type="Gene3D" id="3.30.450.20">
    <property type="entry name" value="PAS domain"/>
    <property type="match status" value="1"/>
</dbReference>
<dbReference type="PROSITE" id="PS50111">
    <property type="entry name" value="CHEMOTAXIS_TRANSDUC_2"/>
    <property type="match status" value="1"/>
</dbReference>
<dbReference type="SMART" id="SM00086">
    <property type="entry name" value="PAC"/>
    <property type="match status" value="1"/>
</dbReference>
<dbReference type="NCBIfam" id="TIGR00229">
    <property type="entry name" value="sensory_box"/>
    <property type="match status" value="1"/>
</dbReference>
<keyword evidence="3" id="KW-1133">Transmembrane helix</keyword>
<evidence type="ECO:0000256" key="2">
    <source>
        <dbReference type="PROSITE-ProRule" id="PRU00284"/>
    </source>
</evidence>
<evidence type="ECO:0000259" key="4">
    <source>
        <dbReference type="PROSITE" id="PS50111"/>
    </source>
</evidence>
<dbReference type="Proteomes" id="UP001064933">
    <property type="component" value="Chromosome"/>
</dbReference>
<evidence type="ECO:0000256" key="3">
    <source>
        <dbReference type="SAM" id="Phobius"/>
    </source>
</evidence>
<keyword evidence="3" id="KW-0812">Transmembrane</keyword>
<dbReference type="PANTHER" id="PTHR43531:SF7">
    <property type="entry name" value="AEROTAXIS RECEPTOR"/>
    <property type="match status" value="1"/>
</dbReference>
<proteinExistence type="inferred from homology"/>
<feature type="domain" description="HAMP" evidence="6">
    <location>
        <begin position="214"/>
        <end position="266"/>
    </location>
</feature>
<dbReference type="SUPFAM" id="SSF55785">
    <property type="entry name" value="PYP-like sensor domain (PAS domain)"/>
    <property type="match status" value="1"/>
</dbReference>
<dbReference type="SMART" id="SM00304">
    <property type="entry name" value="HAMP"/>
    <property type="match status" value="1"/>
</dbReference>
<dbReference type="InterPro" id="IPR013655">
    <property type="entry name" value="PAS_fold_3"/>
</dbReference>
<dbReference type="SMART" id="SM00091">
    <property type="entry name" value="PAS"/>
    <property type="match status" value="1"/>
</dbReference>
<dbReference type="InterPro" id="IPR003660">
    <property type="entry name" value="HAMP_dom"/>
</dbReference>
<keyword evidence="2" id="KW-0807">Transducer</keyword>
<reference evidence="7" key="1">
    <citation type="submission" date="2022-10" db="EMBL/GenBank/DDBJ databases">
        <title>Characterization and whole genome sequencing of a new Roseateles species, isolated from fresh water.</title>
        <authorList>
            <person name="Guliayeva D.Y."/>
            <person name="Akhremchuk A.E."/>
            <person name="Sikolenko M.A."/>
            <person name="Valentovich L.N."/>
            <person name="Sidarenka A.V."/>
        </authorList>
    </citation>
    <scope>NUCLEOTIDE SEQUENCE</scope>
    <source>
        <strain evidence="7">BIM B-1768</strain>
    </source>
</reference>
<keyword evidence="8" id="KW-1185">Reference proteome</keyword>
<dbReference type="PROSITE" id="PS50885">
    <property type="entry name" value="HAMP"/>
    <property type="match status" value="1"/>
</dbReference>
<dbReference type="InterPro" id="IPR051310">
    <property type="entry name" value="MCP_chemotaxis"/>
</dbReference>
<dbReference type="SUPFAM" id="SSF58104">
    <property type="entry name" value="Methyl-accepting chemotaxis protein (MCP) signaling domain"/>
    <property type="match status" value="1"/>
</dbReference>
<gene>
    <name evidence="7" type="ORF">N4261_08035</name>
</gene>
<dbReference type="Pfam" id="PF00015">
    <property type="entry name" value="MCPsignal"/>
    <property type="match status" value="1"/>
</dbReference>
<feature type="domain" description="Methyl-accepting transducer" evidence="4">
    <location>
        <begin position="271"/>
        <end position="500"/>
    </location>
</feature>
<sequence length="537" mass="57204">MRMNTPVTQREFPFPPGKTLVSVTDLKGRIVYCNSAFIEVSGYSKDELLGQPHNLVRHPDMPEEAFRDMWATIGSGQPWTGMVKNRRKDGDHYWVVANATPMFRDGKTVGFLSVRIAPSRQEVTSAEQLYTTLRQEASDARLTTGLHHGAVVRLGAMARAARAIQRPLSAVGWPGLLAAGAAAVAFGLGQFASATWGLPLAIAAGLIAPLLQRRMQAQSLAELSMAAIQLAGGDLDVKIAEPDSTPVGQLRHIVRQLSVNLKTVIGDVAGEMDQLRKAVAEISAGNLDMSSRTEAQAGSVQQTAASMEEINGTVQNSAASAQQGAEFVRKSAVSAREGNRSVDDLVGVMTSISESSSRIGDITQVIESVAFQTNILALNAAIEAARAGEAGRGFAVVASEVRALAARTSGAAREIKQLIEEAGHRVEAGNRQTGQVRTHMHDVVNSFEEVQVLLDRVSHAAAEQQGGVAQVNSAVAHIDGLTQQNAAMVEELAASAQALTRQVENVSDSLQLFRLDSSKATLAERDAVALRRREEAA</sequence>
<dbReference type="EMBL" id="CP104562">
    <property type="protein sequence ID" value="UXH79824.1"/>
    <property type="molecule type" value="Genomic_DNA"/>
</dbReference>